<dbReference type="PANTHER" id="PTHR48045">
    <property type="entry name" value="UDP-GLYCOSYLTRANSFERASE 72B1"/>
    <property type="match status" value="1"/>
</dbReference>
<dbReference type="Gene3D" id="3.40.50.2000">
    <property type="entry name" value="Glycogen Phosphorylase B"/>
    <property type="match status" value="3"/>
</dbReference>
<protein>
    <submittedName>
        <fullName evidence="1">UDP-glucuronosyl/UDP-glucosyltransferase</fullName>
    </submittedName>
</protein>
<gene>
    <name evidence="1" type="ORF">CTI12_AA226970</name>
</gene>
<keyword evidence="2" id="KW-1185">Reference proteome</keyword>
<dbReference type="EMBL" id="PKPP01002187">
    <property type="protein sequence ID" value="PWA77017.1"/>
    <property type="molecule type" value="Genomic_DNA"/>
</dbReference>
<dbReference type="OrthoDB" id="5835829at2759"/>
<comment type="caution">
    <text evidence="1">The sequence shown here is derived from an EMBL/GenBank/DDBJ whole genome shotgun (WGS) entry which is preliminary data.</text>
</comment>
<dbReference type="STRING" id="35608.A0A2U1NU76"/>
<sequence>MCPKPKYHKYRLVLGHRTENYNRNPFYLALTWNHVHRETEIIESHYLKLLNNEMSESNCLIVTQTWAKLPKICMDNHEGEDTKVSTEGKPNNRRLVLFPLPFQGHIDPMFKLANILHTKDSPRIVLRTSSMSCIPVYAALPSLGEKDDFKTSIEEEWAPELALLTKKDIEKICNGESKESKLELISSMIKGTKAATGTIVITFKELEEPAFLAISHDFRIPTFPIDVQPNSSVVYVSFGSIAQLVEKLSLLIWLRGWLTASNGSCGWLDQVPFLEVLPKGFIEKVGERGRYCKMGSSTRSIAHPAIGAFWTRDGWSSTLESICEGVMLDNRMDREEIGRSIKRVIVDREGNEMRQRSKSLQEKVKLSLKKRFCTPIPQELS</sequence>
<proteinExistence type="predicted"/>
<accession>A0A2U1NU76</accession>
<dbReference type="SUPFAM" id="SSF53756">
    <property type="entry name" value="UDP-Glycosyltransferase/glycogen phosphorylase"/>
    <property type="match status" value="1"/>
</dbReference>
<organism evidence="1 2">
    <name type="scientific">Artemisia annua</name>
    <name type="common">Sweet wormwood</name>
    <dbReference type="NCBI Taxonomy" id="35608"/>
    <lineage>
        <taxon>Eukaryota</taxon>
        <taxon>Viridiplantae</taxon>
        <taxon>Streptophyta</taxon>
        <taxon>Embryophyta</taxon>
        <taxon>Tracheophyta</taxon>
        <taxon>Spermatophyta</taxon>
        <taxon>Magnoliopsida</taxon>
        <taxon>eudicotyledons</taxon>
        <taxon>Gunneridae</taxon>
        <taxon>Pentapetalae</taxon>
        <taxon>asterids</taxon>
        <taxon>campanulids</taxon>
        <taxon>Asterales</taxon>
        <taxon>Asteraceae</taxon>
        <taxon>Asteroideae</taxon>
        <taxon>Anthemideae</taxon>
        <taxon>Artemisiinae</taxon>
        <taxon>Artemisia</taxon>
    </lineage>
</organism>
<name>A0A2U1NU76_ARTAN</name>
<dbReference type="PANTHER" id="PTHR48045:SF31">
    <property type="entry name" value="UDP-GLYCOSYLTRANSFERASE 76B1-LIKE"/>
    <property type="match status" value="1"/>
</dbReference>
<evidence type="ECO:0000313" key="2">
    <source>
        <dbReference type="Proteomes" id="UP000245207"/>
    </source>
</evidence>
<evidence type="ECO:0000313" key="1">
    <source>
        <dbReference type="EMBL" id="PWA77017.1"/>
    </source>
</evidence>
<dbReference type="AlphaFoldDB" id="A0A2U1NU76"/>
<dbReference type="Proteomes" id="UP000245207">
    <property type="component" value="Unassembled WGS sequence"/>
</dbReference>
<dbReference type="GO" id="GO:0016740">
    <property type="term" value="F:transferase activity"/>
    <property type="evidence" value="ECO:0007669"/>
    <property type="project" value="UniProtKB-KW"/>
</dbReference>
<keyword evidence="1" id="KW-0808">Transferase</keyword>
<reference evidence="1 2" key="1">
    <citation type="journal article" date="2018" name="Mol. Plant">
        <title>The genome of Artemisia annua provides insight into the evolution of Asteraceae family and artemisinin biosynthesis.</title>
        <authorList>
            <person name="Shen Q."/>
            <person name="Zhang L."/>
            <person name="Liao Z."/>
            <person name="Wang S."/>
            <person name="Yan T."/>
            <person name="Shi P."/>
            <person name="Liu M."/>
            <person name="Fu X."/>
            <person name="Pan Q."/>
            <person name="Wang Y."/>
            <person name="Lv Z."/>
            <person name="Lu X."/>
            <person name="Zhang F."/>
            <person name="Jiang W."/>
            <person name="Ma Y."/>
            <person name="Chen M."/>
            <person name="Hao X."/>
            <person name="Li L."/>
            <person name="Tang Y."/>
            <person name="Lv G."/>
            <person name="Zhou Y."/>
            <person name="Sun X."/>
            <person name="Brodelius P.E."/>
            <person name="Rose J.K.C."/>
            <person name="Tang K."/>
        </authorList>
    </citation>
    <scope>NUCLEOTIDE SEQUENCE [LARGE SCALE GENOMIC DNA]</scope>
    <source>
        <strain evidence="2">cv. Huhao1</strain>
        <tissue evidence="1">Leaf</tissue>
    </source>
</reference>